<dbReference type="RefSeq" id="WP_063245225.1">
    <property type="nucleotide sequence ID" value="NZ_LUKF01000020.1"/>
</dbReference>
<dbReference type="InterPro" id="IPR002470">
    <property type="entry name" value="Peptidase_S9A"/>
</dbReference>
<dbReference type="AlphaFoldDB" id="A0A150WBX3"/>
<evidence type="ECO:0000259" key="5">
    <source>
        <dbReference type="Pfam" id="PF00326"/>
    </source>
</evidence>
<dbReference type="SUPFAM" id="SSF50993">
    <property type="entry name" value="Peptidase/esterase 'gauge' domain"/>
    <property type="match status" value="1"/>
</dbReference>
<evidence type="ECO:0000256" key="2">
    <source>
        <dbReference type="ARBA" id="ARBA00022670"/>
    </source>
</evidence>
<dbReference type="FunFam" id="3.40.50.1820:FF:000005">
    <property type="entry name" value="Prolyl endopeptidase"/>
    <property type="match status" value="1"/>
</dbReference>
<evidence type="ECO:0000256" key="4">
    <source>
        <dbReference type="ARBA" id="ARBA00022825"/>
    </source>
</evidence>
<dbReference type="GO" id="GO:0004252">
    <property type="term" value="F:serine-type endopeptidase activity"/>
    <property type="evidence" value="ECO:0007669"/>
    <property type="project" value="InterPro"/>
</dbReference>
<evidence type="ECO:0000313" key="7">
    <source>
        <dbReference type="EMBL" id="KYG60467.1"/>
    </source>
</evidence>
<organism evidence="7 8">
    <name type="scientific">Bdellovibrio bacteriovorus</name>
    <dbReference type="NCBI Taxonomy" id="959"/>
    <lineage>
        <taxon>Bacteria</taxon>
        <taxon>Pseudomonadati</taxon>
        <taxon>Bdellovibrionota</taxon>
        <taxon>Bdellovibrionia</taxon>
        <taxon>Bdellovibrionales</taxon>
        <taxon>Pseudobdellovibrionaceae</taxon>
        <taxon>Bdellovibrio</taxon>
    </lineage>
</organism>
<dbReference type="GO" id="GO:0006508">
    <property type="term" value="P:proteolysis"/>
    <property type="evidence" value="ECO:0007669"/>
    <property type="project" value="UniProtKB-KW"/>
</dbReference>
<dbReference type="Pfam" id="PF02897">
    <property type="entry name" value="Peptidase_S9_N"/>
    <property type="match status" value="1"/>
</dbReference>
<keyword evidence="4" id="KW-0720">Serine protease</keyword>
<feature type="domain" description="Peptidase S9 prolyl oligopeptidase catalytic" evidence="5">
    <location>
        <begin position="474"/>
        <end position="681"/>
    </location>
</feature>
<sequence>MKNKISIPKAPQKLKNLELHGDVRVDPFFWLREKENPETLKYLNAENAYYESHMKPLASFKDKLFKEMKARIKEDDSSVPAPYGEYLYYTRFKKGKQYSYECRKPKAGGKEQILLDKNMLAKGKKYCDVTSVKVSPEHDLLSYCADFDGSERYTVYFKDLKSGKLLKDTIPNCNGAVAFAEDNETIFYVRLDENLRPYQVYRHKLGSAVEQDELVYHEKDAKQFLGLSKSASHNFIFIGSYGKITSEIWYLDAHNPSLPARCIQARIEGLEYDVDHAGDKFWIRTNLEAQNFKIMTTDLLATGKDHWKEFVPHKPEIFVGEFHLFKNFLVLGERENGLPQVRIFDLQKQKDHTIKFKDAAFNVSITPDNYEYKTENLRLNYSSPITVPTILEYNMRTKATKTLKTKQVKGHKSTNYVCERVWVTGHDGTKIPMVLTYKKGLKKNKTNPTYLYGYGSYGAIIPDSFPERRDIFRLVDRGCVFALAHIRGGGEMGRQWYEDAKFLKKTNTFKDFISCAEYLKEKGYSHPQKLAIAGGSAGGMLMGACMNMRPDLFDVVVAHVPFVDVVNTMLDKDLPLTQTEYKEWGNPEDREYYFYMKSYSPYDNIEEKNYPTLYVTCGLNDPRVTYWEPAKWVAKLRDKKTDDNLIIFKTNMGAGHFGSSGRFDHLYENAEEYAFVLNHFGIKK</sequence>
<dbReference type="Gene3D" id="3.40.50.1820">
    <property type="entry name" value="alpha/beta hydrolase"/>
    <property type="match status" value="1"/>
</dbReference>
<accession>A0A150WBX3</accession>
<dbReference type="Proteomes" id="UP000075391">
    <property type="component" value="Unassembled WGS sequence"/>
</dbReference>
<dbReference type="PANTHER" id="PTHR11757">
    <property type="entry name" value="PROTEASE FAMILY S9A OLIGOPEPTIDASE"/>
    <property type="match status" value="1"/>
</dbReference>
<proteinExistence type="inferred from homology"/>
<dbReference type="PANTHER" id="PTHR11757:SF19">
    <property type="entry name" value="PROLYL ENDOPEPTIDASE-LIKE"/>
    <property type="match status" value="1"/>
</dbReference>
<dbReference type="InterPro" id="IPR023302">
    <property type="entry name" value="Pept_S9A_N"/>
</dbReference>
<keyword evidence="2" id="KW-0645">Protease</keyword>
<dbReference type="SUPFAM" id="SSF53474">
    <property type="entry name" value="alpha/beta-Hydrolases"/>
    <property type="match status" value="1"/>
</dbReference>
<comment type="similarity">
    <text evidence="1">Belongs to the peptidase S9A family.</text>
</comment>
<evidence type="ECO:0000313" key="8">
    <source>
        <dbReference type="Proteomes" id="UP000075391"/>
    </source>
</evidence>
<gene>
    <name evidence="7" type="ORF">AZI85_13465</name>
</gene>
<dbReference type="EMBL" id="LUKF01000020">
    <property type="protein sequence ID" value="KYG60467.1"/>
    <property type="molecule type" value="Genomic_DNA"/>
</dbReference>
<evidence type="ECO:0008006" key="9">
    <source>
        <dbReference type="Google" id="ProtNLM"/>
    </source>
</evidence>
<keyword evidence="3" id="KW-0378">Hydrolase</keyword>
<dbReference type="OrthoDB" id="5287285at2"/>
<dbReference type="InterPro" id="IPR001375">
    <property type="entry name" value="Peptidase_S9_cat"/>
</dbReference>
<evidence type="ECO:0000259" key="6">
    <source>
        <dbReference type="Pfam" id="PF02897"/>
    </source>
</evidence>
<dbReference type="Pfam" id="PF00326">
    <property type="entry name" value="Peptidase_S9"/>
    <property type="match status" value="1"/>
</dbReference>
<dbReference type="InterPro" id="IPR029058">
    <property type="entry name" value="AB_hydrolase_fold"/>
</dbReference>
<feature type="domain" description="Peptidase S9A N-terminal" evidence="6">
    <location>
        <begin position="10"/>
        <end position="404"/>
    </location>
</feature>
<evidence type="ECO:0000256" key="3">
    <source>
        <dbReference type="ARBA" id="ARBA00022801"/>
    </source>
</evidence>
<name>A0A150WBX3_BDEBC</name>
<dbReference type="InterPro" id="IPR051543">
    <property type="entry name" value="Serine_Peptidase_S9A"/>
</dbReference>
<evidence type="ECO:0000256" key="1">
    <source>
        <dbReference type="ARBA" id="ARBA00005228"/>
    </source>
</evidence>
<protein>
    <recommendedName>
        <fullName evidence="9">Oligopeptidase B</fullName>
    </recommendedName>
</protein>
<dbReference type="PRINTS" id="PR00862">
    <property type="entry name" value="PROLIGOPTASE"/>
</dbReference>
<dbReference type="Gene3D" id="2.130.10.120">
    <property type="entry name" value="Prolyl oligopeptidase, N-terminal domain"/>
    <property type="match status" value="1"/>
</dbReference>
<comment type="caution">
    <text evidence="7">The sequence shown here is derived from an EMBL/GenBank/DDBJ whole genome shotgun (WGS) entry which is preliminary data.</text>
</comment>
<reference evidence="7 8" key="1">
    <citation type="submission" date="2016-03" db="EMBL/GenBank/DDBJ databases">
        <authorList>
            <person name="Ploux O."/>
        </authorList>
    </citation>
    <scope>NUCLEOTIDE SEQUENCE [LARGE SCALE GENOMIC DNA]</scope>
    <source>
        <strain evidence="7 8">BER2</strain>
    </source>
</reference>